<dbReference type="InterPro" id="IPR017961">
    <property type="entry name" value="DNA_pol_Y-fam_little_finger"/>
</dbReference>
<dbReference type="Gene3D" id="1.10.150.810">
    <property type="match status" value="1"/>
</dbReference>
<name>A0A075B0K6_ROZAC</name>
<evidence type="ECO:0000256" key="10">
    <source>
        <dbReference type="ARBA" id="ARBA00049244"/>
    </source>
</evidence>
<evidence type="ECO:0000256" key="9">
    <source>
        <dbReference type="ARBA" id="ARBA00023204"/>
    </source>
</evidence>
<keyword evidence="3 12" id="KW-0548">Nucleotidyltransferase</keyword>
<evidence type="ECO:0000256" key="5">
    <source>
        <dbReference type="ARBA" id="ARBA00022723"/>
    </source>
</evidence>
<keyword evidence="9" id="KW-0234">DNA repair</keyword>
<dbReference type="FunFam" id="3.30.1490.100:FF:000004">
    <property type="entry name" value="DNA polymerase IV"/>
    <property type="match status" value="1"/>
</dbReference>
<dbReference type="GO" id="GO:0006281">
    <property type="term" value="P:DNA repair"/>
    <property type="evidence" value="ECO:0007669"/>
    <property type="project" value="UniProtKB-KW"/>
</dbReference>
<proteinExistence type="predicted"/>
<sequence>MAKPNGQFYLPPNHEKMIEFIRSVKIRKVNGIGKASETILRDLLQIETVQDLFDKRVFIKHLFSDIQFNFLMHVSLALGATEIEDVGCERTFQTESDKSFLFLKLEEIAEDLAEEMSSGSLCGRCIHLKYKTDEFQVRTKSKTLNKYIYNFDDIFHYASQMLQEELPLKLRLMGIRMTTLENINDVNSKGIRKFFKPVWSCKDVIDLSMEPDEVIKNSPEEILICSSIETVDEKVPVIEIIDDAPIRKKRSLKSYFKAK</sequence>
<keyword evidence="6" id="KW-0227">DNA damage</keyword>
<dbReference type="OrthoDB" id="1747274at2759"/>
<keyword evidence="5" id="KW-0479">Metal-binding</keyword>
<evidence type="ECO:0000256" key="8">
    <source>
        <dbReference type="ARBA" id="ARBA00022932"/>
    </source>
</evidence>
<dbReference type="InterPro" id="IPR050116">
    <property type="entry name" value="DNA_polymerase-Y"/>
</dbReference>
<evidence type="ECO:0000313" key="13">
    <source>
        <dbReference type="Proteomes" id="UP000030755"/>
    </source>
</evidence>
<organism evidence="12 13">
    <name type="scientific">Rozella allomycis (strain CSF55)</name>
    <dbReference type="NCBI Taxonomy" id="988480"/>
    <lineage>
        <taxon>Eukaryota</taxon>
        <taxon>Fungi</taxon>
        <taxon>Fungi incertae sedis</taxon>
        <taxon>Cryptomycota</taxon>
        <taxon>Cryptomycota incertae sedis</taxon>
        <taxon>Rozella</taxon>
    </lineage>
</organism>
<reference evidence="12 13" key="1">
    <citation type="journal article" date="2013" name="Curr. Biol.">
        <title>Shared signatures of parasitism and phylogenomics unite Cryptomycota and microsporidia.</title>
        <authorList>
            <person name="James T.Y."/>
            <person name="Pelin A."/>
            <person name="Bonen L."/>
            <person name="Ahrendt S."/>
            <person name="Sain D."/>
            <person name="Corradi N."/>
            <person name="Stajich J.E."/>
        </authorList>
    </citation>
    <scope>NUCLEOTIDE SEQUENCE [LARGE SCALE GENOMIC DNA]</scope>
    <source>
        <strain evidence="12 13">CSF55</strain>
    </source>
</reference>
<protein>
    <recommendedName>
        <fullName evidence="1">DNA-directed DNA polymerase</fullName>
        <ecNumber evidence="1">2.7.7.7</ecNumber>
    </recommendedName>
</protein>
<evidence type="ECO:0000256" key="3">
    <source>
        <dbReference type="ARBA" id="ARBA00022695"/>
    </source>
</evidence>
<evidence type="ECO:0000259" key="11">
    <source>
        <dbReference type="Pfam" id="PF11799"/>
    </source>
</evidence>
<dbReference type="STRING" id="988480.A0A075B0K6"/>
<evidence type="ECO:0000256" key="2">
    <source>
        <dbReference type="ARBA" id="ARBA00022679"/>
    </source>
</evidence>
<keyword evidence="7" id="KW-0460">Magnesium</keyword>
<dbReference type="InterPro" id="IPR043502">
    <property type="entry name" value="DNA/RNA_pol_sf"/>
</dbReference>
<dbReference type="PANTHER" id="PTHR11076">
    <property type="entry name" value="DNA REPAIR POLYMERASE UMUC / TRANSFERASE FAMILY MEMBER"/>
    <property type="match status" value="1"/>
</dbReference>
<dbReference type="Proteomes" id="UP000030755">
    <property type="component" value="Unassembled WGS sequence"/>
</dbReference>
<dbReference type="GO" id="GO:0006260">
    <property type="term" value="P:DNA replication"/>
    <property type="evidence" value="ECO:0007669"/>
    <property type="project" value="UniProtKB-KW"/>
</dbReference>
<dbReference type="GO" id="GO:0042276">
    <property type="term" value="P:error-prone translesion synthesis"/>
    <property type="evidence" value="ECO:0007669"/>
    <property type="project" value="TreeGrafter"/>
</dbReference>
<dbReference type="PANTHER" id="PTHR11076:SF33">
    <property type="entry name" value="DNA POLYMERASE KAPPA"/>
    <property type="match status" value="1"/>
</dbReference>
<keyword evidence="2 12" id="KW-0808">Transferase</keyword>
<evidence type="ECO:0000256" key="4">
    <source>
        <dbReference type="ARBA" id="ARBA00022705"/>
    </source>
</evidence>
<dbReference type="EC" id="2.7.7.7" evidence="1"/>
<keyword evidence="13" id="KW-1185">Reference proteome</keyword>
<evidence type="ECO:0000256" key="7">
    <source>
        <dbReference type="ARBA" id="ARBA00022842"/>
    </source>
</evidence>
<evidence type="ECO:0000313" key="12">
    <source>
        <dbReference type="EMBL" id="EPZ35921.1"/>
    </source>
</evidence>
<comment type="catalytic activity">
    <reaction evidence="10">
        <text>DNA(n) + a 2'-deoxyribonucleoside 5'-triphosphate = DNA(n+1) + diphosphate</text>
        <dbReference type="Rhea" id="RHEA:22508"/>
        <dbReference type="Rhea" id="RHEA-COMP:17339"/>
        <dbReference type="Rhea" id="RHEA-COMP:17340"/>
        <dbReference type="ChEBI" id="CHEBI:33019"/>
        <dbReference type="ChEBI" id="CHEBI:61560"/>
        <dbReference type="ChEBI" id="CHEBI:173112"/>
        <dbReference type="EC" id="2.7.7.7"/>
    </reaction>
</comment>
<dbReference type="HOGENOM" id="CLU_1074226_0_0_1"/>
<feature type="domain" description="DNA polymerase Y-family little finger" evidence="11">
    <location>
        <begin position="86"/>
        <end position="182"/>
    </location>
</feature>
<dbReference type="Gene3D" id="3.30.1490.100">
    <property type="entry name" value="DNA polymerase, Y-family, little finger domain"/>
    <property type="match status" value="1"/>
</dbReference>
<evidence type="ECO:0000256" key="1">
    <source>
        <dbReference type="ARBA" id="ARBA00012417"/>
    </source>
</evidence>
<evidence type="ECO:0000256" key="6">
    <source>
        <dbReference type="ARBA" id="ARBA00022763"/>
    </source>
</evidence>
<dbReference type="GO" id="GO:0003684">
    <property type="term" value="F:damaged DNA binding"/>
    <property type="evidence" value="ECO:0007669"/>
    <property type="project" value="InterPro"/>
</dbReference>
<dbReference type="InterPro" id="IPR036775">
    <property type="entry name" value="DNA_pol_Y-fam_lit_finger_sf"/>
</dbReference>
<dbReference type="GO" id="GO:0003887">
    <property type="term" value="F:DNA-directed DNA polymerase activity"/>
    <property type="evidence" value="ECO:0007669"/>
    <property type="project" value="UniProtKB-KW"/>
</dbReference>
<accession>A0A075B0K6</accession>
<dbReference type="SUPFAM" id="SSF56672">
    <property type="entry name" value="DNA/RNA polymerases"/>
    <property type="match status" value="1"/>
</dbReference>
<gene>
    <name evidence="12" type="ORF">O9G_006118</name>
</gene>
<dbReference type="GO" id="GO:0005634">
    <property type="term" value="C:nucleus"/>
    <property type="evidence" value="ECO:0007669"/>
    <property type="project" value="TreeGrafter"/>
</dbReference>
<keyword evidence="4" id="KW-0235">DNA replication</keyword>
<dbReference type="GO" id="GO:0046872">
    <property type="term" value="F:metal ion binding"/>
    <property type="evidence" value="ECO:0007669"/>
    <property type="project" value="UniProtKB-KW"/>
</dbReference>
<dbReference type="AlphaFoldDB" id="A0A075B0K6"/>
<dbReference type="EMBL" id="KE560716">
    <property type="protein sequence ID" value="EPZ35921.1"/>
    <property type="molecule type" value="Genomic_DNA"/>
</dbReference>
<keyword evidence="8" id="KW-0239">DNA-directed DNA polymerase</keyword>
<dbReference type="SUPFAM" id="SSF100879">
    <property type="entry name" value="Lesion bypass DNA polymerase (Y-family), little finger domain"/>
    <property type="match status" value="1"/>
</dbReference>
<dbReference type="Pfam" id="PF11799">
    <property type="entry name" value="IMS_C"/>
    <property type="match status" value="1"/>
</dbReference>